<proteinExistence type="predicted"/>
<evidence type="ECO:0000313" key="3">
    <source>
        <dbReference type="Proteomes" id="UP000823775"/>
    </source>
</evidence>
<feature type="compositionally biased region" description="Basic and acidic residues" evidence="1">
    <location>
        <begin position="46"/>
        <end position="58"/>
    </location>
</feature>
<reference evidence="2 3" key="1">
    <citation type="journal article" date="2021" name="BMC Genomics">
        <title>Datura genome reveals duplications of psychoactive alkaloid biosynthetic genes and high mutation rate following tissue culture.</title>
        <authorList>
            <person name="Rajewski A."/>
            <person name="Carter-House D."/>
            <person name="Stajich J."/>
            <person name="Litt A."/>
        </authorList>
    </citation>
    <scope>NUCLEOTIDE SEQUENCE [LARGE SCALE GENOMIC DNA]</scope>
    <source>
        <strain evidence="2">AR-01</strain>
    </source>
</reference>
<evidence type="ECO:0000256" key="1">
    <source>
        <dbReference type="SAM" id="MobiDB-lite"/>
    </source>
</evidence>
<feature type="compositionally biased region" description="Polar residues" evidence="1">
    <location>
        <begin position="31"/>
        <end position="45"/>
    </location>
</feature>
<feature type="compositionally biased region" description="Basic and acidic residues" evidence="1">
    <location>
        <begin position="92"/>
        <end position="105"/>
    </location>
</feature>
<accession>A0ABS8UPR5</accession>
<name>A0ABS8UPR5_DATST</name>
<organism evidence="2 3">
    <name type="scientific">Datura stramonium</name>
    <name type="common">Jimsonweed</name>
    <name type="synonym">Common thornapple</name>
    <dbReference type="NCBI Taxonomy" id="4076"/>
    <lineage>
        <taxon>Eukaryota</taxon>
        <taxon>Viridiplantae</taxon>
        <taxon>Streptophyta</taxon>
        <taxon>Embryophyta</taxon>
        <taxon>Tracheophyta</taxon>
        <taxon>Spermatophyta</taxon>
        <taxon>Magnoliopsida</taxon>
        <taxon>eudicotyledons</taxon>
        <taxon>Gunneridae</taxon>
        <taxon>Pentapetalae</taxon>
        <taxon>asterids</taxon>
        <taxon>lamiids</taxon>
        <taxon>Solanales</taxon>
        <taxon>Solanaceae</taxon>
        <taxon>Solanoideae</taxon>
        <taxon>Datureae</taxon>
        <taxon>Datura</taxon>
    </lineage>
</organism>
<comment type="caution">
    <text evidence="2">The sequence shown here is derived from an EMBL/GenBank/DDBJ whole genome shotgun (WGS) entry which is preliminary data.</text>
</comment>
<sequence length="145" mass="16663">MYYFPDLEEEENAVNYHMEDFQGCTQVPSQGTWRYNHGNQGQNYHSFDRPGYKNKDQGSLRTRGPPANESRDAKIEAILNQSSKRRSVLVTQRDEPRDAPREQHNEQCIAPPSQHNEVREALETPHPGMHAMDEGENSGNPNEKN</sequence>
<gene>
    <name evidence="2" type="ORF">HAX54_018648</name>
</gene>
<feature type="region of interest" description="Disordered" evidence="1">
    <location>
        <begin position="31"/>
        <end position="145"/>
    </location>
</feature>
<dbReference type="Proteomes" id="UP000823775">
    <property type="component" value="Unassembled WGS sequence"/>
</dbReference>
<evidence type="ECO:0000313" key="2">
    <source>
        <dbReference type="EMBL" id="MCD9560163.1"/>
    </source>
</evidence>
<dbReference type="EMBL" id="JACEIK010002279">
    <property type="protein sequence ID" value="MCD9560163.1"/>
    <property type="molecule type" value="Genomic_DNA"/>
</dbReference>
<protein>
    <submittedName>
        <fullName evidence="2">Uncharacterized protein</fullName>
    </submittedName>
</protein>
<keyword evidence="3" id="KW-1185">Reference proteome</keyword>